<evidence type="ECO:0000256" key="2">
    <source>
        <dbReference type="SAM" id="MobiDB-lite"/>
    </source>
</evidence>
<dbReference type="GO" id="GO:0032040">
    <property type="term" value="C:small-subunit processome"/>
    <property type="evidence" value="ECO:0007669"/>
    <property type="project" value="TreeGrafter"/>
</dbReference>
<feature type="domain" description="Sas10 C-terminal" evidence="3">
    <location>
        <begin position="509"/>
        <end position="580"/>
    </location>
</feature>
<sequence>MMARGRGSKGRGQGRKVADEDPVSEDEVEQFNAQRMGEDQVSSSEEEEDSDLDAEAVLDLKGGERWGNKRSDYFQQGEDESEDDQGEEDERAEEEEAKRLKKQLASSVEKKHFEIESDSSDEEEIEMKKKKKKKKSSKIGNADLEKVAAHAPELLGLLADFKKNLSTLEKHVAPVFEKVKDNELATEDGMTFLQAKAQAMLTYCINVAFYLYLRLEGQSVKDHPVIAQLVRVRTVLEKLKPLDLKLSSQIDRLLHQNDNVKRRPNASDLIADDDEEENEEDSDDSENAPKQKKGRGESKKYIVPKLAPLEDEDETDKRDKKRDKLQRKLKNNKLLQELRSEFSDRPVESVSIGASMQDSKNRELDAERKRYEEEYFVRLQETKKEKKERRQRERDAEQGITNSLAELEDFGDLEGLVQRVDRESSYRVNDKARRQQELDRFMKDQGLEMMSNKNTGIEEEDDDDEELEEDPMYEKAKMESQNKKRSRAEKYAFEEKMYPKQTPDQLKSTDKRYANYKILKNKGLTPHRKKDERNPRVKRRKKFEQKVKQRKGQVMEQRERSDVYTGESTGLRTNLVASRRPGK</sequence>
<dbReference type="PANTHER" id="PTHR13237:SF9">
    <property type="entry name" value="NEUROGUIDIN"/>
    <property type="match status" value="1"/>
</dbReference>
<evidence type="ECO:0000259" key="3">
    <source>
        <dbReference type="Pfam" id="PF09368"/>
    </source>
</evidence>
<evidence type="ECO:0000313" key="4">
    <source>
        <dbReference type="EMBL" id="CAD9692459.1"/>
    </source>
</evidence>
<keyword evidence="1" id="KW-0597">Phosphoprotein</keyword>
<feature type="compositionally biased region" description="Basic residues" evidence="2">
    <location>
        <begin position="536"/>
        <end position="551"/>
    </location>
</feature>
<feature type="compositionally biased region" description="Acidic residues" evidence="2">
    <location>
        <begin position="20"/>
        <end position="29"/>
    </location>
</feature>
<proteinExistence type="predicted"/>
<feature type="compositionally biased region" description="Acidic residues" evidence="2">
    <location>
        <begin position="44"/>
        <end position="56"/>
    </location>
</feature>
<feature type="compositionally biased region" description="Basic and acidic residues" evidence="2">
    <location>
        <begin position="336"/>
        <end position="347"/>
    </location>
</feature>
<dbReference type="EMBL" id="HBHK01017878">
    <property type="protein sequence ID" value="CAD9692459.1"/>
    <property type="molecule type" value="Transcribed_RNA"/>
</dbReference>
<dbReference type="PANTHER" id="PTHR13237">
    <property type="entry name" value="SOMETHING ABOUT SILENCING PROTEIN 10-RELATED"/>
    <property type="match status" value="1"/>
</dbReference>
<feature type="region of interest" description="Disordered" evidence="2">
    <location>
        <begin position="1"/>
        <end position="134"/>
    </location>
</feature>
<feature type="region of interest" description="Disordered" evidence="2">
    <location>
        <begin position="377"/>
        <end position="403"/>
    </location>
</feature>
<dbReference type="InterPro" id="IPR007146">
    <property type="entry name" value="Sas10/Utp3/C1D"/>
</dbReference>
<feature type="region of interest" description="Disordered" evidence="2">
    <location>
        <begin position="261"/>
        <end position="365"/>
    </location>
</feature>
<feature type="compositionally biased region" description="Acidic residues" evidence="2">
    <location>
        <begin position="457"/>
        <end position="471"/>
    </location>
</feature>
<feature type="compositionally biased region" description="Basic residues" evidence="2">
    <location>
        <begin position="1"/>
        <end position="14"/>
    </location>
</feature>
<accession>A0A7S2WK05</accession>
<feature type="compositionally biased region" description="Basic and acidic residues" evidence="2">
    <location>
        <begin position="377"/>
        <end position="397"/>
    </location>
</feature>
<feature type="compositionally biased region" description="Basic and acidic residues" evidence="2">
    <location>
        <begin position="61"/>
        <end position="72"/>
    </location>
</feature>
<feature type="compositionally biased region" description="Polar residues" evidence="2">
    <location>
        <begin position="566"/>
        <end position="576"/>
    </location>
</feature>
<feature type="compositionally biased region" description="Acidic residues" evidence="2">
    <location>
        <begin position="270"/>
        <end position="286"/>
    </location>
</feature>
<feature type="region of interest" description="Disordered" evidence="2">
    <location>
        <begin position="441"/>
        <end position="488"/>
    </location>
</feature>
<dbReference type="GO" id="GO:0000462">
    <property type="term" value="P:maturation of SSU-rRNA from tricistronic rRNA transcript (SSU-rRNA, 5.8S rRNA, LSU-rRNA)"/>
    <property type="evidence" value="ECO:0007669"/>
    <property type="project" value="TreeGrafter"/>
</dbReference>
<dbReference type="Pfam" id="PF04000">
    <property type="entry name" value="Sas10_Utp3"/>
    <property type="match status" value="1"/>
</dbReference>
<organism evidence="4">
    <name type="scientific">Mucochytrium quahogii</name>
    <dbReference type="NCBI Taxonomy" id="96639"/>
    <lineage>
        <taxon>Eukaryota</taxon>
        <taxon>Sar</taxon>
        <taxon>Stramenopiles</taxon>
        <taxon>Bigyra</taxon>
        <taxon>Labyrinthulomycetes</taxon>
        <taxon>Thraustochytrida</taxon>
        <taxon>Thraustochytriidae</taxon>
        <taxon>Mucochytrium</taxon>
    </lineage>
</organism>
<feature type="compositionally biased region" description="Basic residues" evidence="2">
    <location>
        <begin position="319"/>
        <end position="331"/>
    </location>
</feature>
<feature type="region of interest" description="Disordered" evidence="2">
    <location>
        <begin position="518"/>
        <end position="583"/>
    </location>
</feature>
<dbReference type="AlphaFoldDB" id="A0A7S2WK05"/>
<feature type="compositionally biased region" description="Acidic residues" evidence="2">
    <location>
        <begin position="77"/>
        <end position="95"/>
    </location>
</feature>
<gene>
    <name evidence="4" type="ORF">QSP1433_LOCUS11356</name>
</gene>
<protein>
    <recommendedName>
        <fullName evidence="3">Sas10 C-terminal domain-containing protein</fullName>
    </recommendedName>
</protein>
<feature type="compositionally biased region" description="Basic and acidic residues" evidence="2">
    <location>
        <begin position="472"/>
        <end position="488"/>
    </location>
</feature>
<name>A0A7S2WK05_9STRA</name>
<evidence type="ECO:0000256" key="1">
    <source>
        <dbReference type="ARBA" id="ARBA00022553"/>
    </source>
</evidence>
<dbReference type="InterPro" id="IPR018972">
    <property type="entry name" value="Sas10_C_dom"/>
</dbReference>
<dbReference type="Pfam" id="PF09368">
    <property type="entry name" value="Sas10"/>
    <property type="match status" value="1"/>
</dbReference>
<feature type="compositionally biased region" description="Acidic residues" evidence="2">
    <location>
        <begin position="116"/>
        <end position="125"/>
    </location>
</feature>
<reference evidence="4" key="1">
    <citation type="submission" date="2021-01" db="EMBL/GenBank/DDBJ databases">
        <authorList>
            <person name="Corre E."/>
            <person name="Pelletier E."/>
            <person name="Niang G."/>
            <person name="Scheremetjew M."/>
            <person name="Finn R."/>
            <person name="Kale V."/>
            <person name="Holt S."/>
            <person name="Cochrane G."/>
            <person name="Meng A."/>
            <person name="Brown T."/>
            <person name="Cohen L."/>
        </authorList>
    </citation>
    <scope>NUCLEOTIDE SEQUENCE</scope>
    <source>
        <strain evidence="4">NY070348D</strain>
    </source>
</reference>